<dbReference type="Pfam" id="PF00011">
    <property type="entry name" value="HSP20"/>
    <property type="match status" value="1"/>
</dbReference>
<comment type="caution">
    <text evidence="6">The sequence shown here is derived from an EMBL/GenBank/DDBJ whole genome shotgun (WGS) entry which is preliminary data.</text>
</comment>
<reference evidence="6 7" key="1">
    <citation type="submission" date="2021-06" db="EMBL/GenBank/DDBJ databases">
        <title>Caerostris extrusa draft genome.</title>
        <authorList>
            <person name="Kono N."/>
            <person name="Arakawa K."/>
        </authorList>
    </citation>
    <scope>NUCLEOTIDE SEQUENCE [LARGE SCALE GENOMIC DNA]</scope>
</reference>
<dbReference type="PANTHER" id="PTHR45640:SF26">
    <property type="entry name" value="RE23625P"/>
    <property type="match status" value="1"/>
</dbReference>
<dbReference type="InterPro" id="IPR001436">
    <property type="entry name" value="Alpha-crystallin/sHSP_animal"/>
</dbReference>
<evidence type="ECO:0000313" key="7">
    <source>
        <dbReference type="Proteomes" id="UP001054945"/>
    </source>
</evidence>
<comment type="similarity">
    <text evidence="1 2">Belongs to the small heat shock protein (HSP20) family.</text>
</comment>
<dbReference type="InterPro" id="IPR008978">
    <property type="entry name" value="HSP20-like_chaperone"/>
</dbReference>
<dbReference type="SUPFAM" id="SSF49764">
    <property type="entry name" value="HSP20-like chaperones"/>
    <property type="match status" value="1"/>
</dbReference>
<dbReference type="InterPro" id="IPR002068">
    <property type="entry name" value="A-crystallin/Hsp20_dom"/>
</dbReference>
<organism evidence="6 7">
    <name type="scientific">Caerostris extrusa</name>
    <name type="common">Bark spider</name>
    <name type="synonym">Caerostris bankana</name>
    <dbReference type="NCBI Taxonomy" id="172846"/>
    <lineage>
        <taxon>Eukaryota</taxon>
        <taxon>Metazoa</taxon>
        <taxon>Ecdysozoa</taxon>
        <taxon>Arthropoda</taxon>
        <taxon>Chelicerata</taxon>
        <taxon>Arachnida</taxon>
        <taxon>Araneae</taxon>
        <taxon>Araneomorphae</taxon>
        <taxon>Entelegynae</taxon>
        <taxon>Araneoidea</taxon>
        <taxon>Araneidae</taxon>
        <taxon>Caerostris</taxon>
    </lineage>
</organism>
<keyword evidence="7" id="KW-1185">Reference proteome</keyword>
<evidence type="ECO:0000256" key="4">
    <source>
        <dbReference type="SAM" id="MobiDB-lite"/>
    </source>
</evidence>
<name>A0AAV4WSA7_CAEEX</name>
<evidence type="ECO:0000256" key="3">
    <source>
        <dbReference type="SAM" id="Coils"/>
    </source>
</evidence>
<evidence type="ECO:0000259" key="5">
    <source>
        <dbReference type="PROSITE" id="PS01031"/>
    </source>
</evidence>
<dbReference type="GO" id="GO:0005737">
    <property type="term" value="C:cytoplasm"/>
    <property type="evidence" value="ECO:0007669"/>
    <property type="project" value="TreeGrafter"/>
</dbReference>
<evidence type="ECO:0000256" key="2">
    <source>
        <dbReference type="RuleBase" id="RU003616"/>
    </source>
</evidence>
<dbReference type="CDD" id="cd06526">
    <property type="entry name" value="metazoan_ACD"/>
    <property type="match status" value="1"/>
</dbReference>
<evidence type="ECO:0000256" key="1">
    <source>
        <dbReference type="PROSITE-ProRule" id="PRU00285"/>
    </source>
</evidence>
<dbReference type="Gene3D" id="2.60.40.790">
    <property type="match status" value="1"/>
</dbReference>
<dbReference type="AlphaFoldDB" id="A0AAV4WSA7"/>
<protein>
    <submittedName>
        <fullName evidence="6">SHSP domain-containing protein</fullName>
    </submittedName>
</protein>
<sequence length="199" mass="22956">MLSQLVKVIPVSRTILGRSQFTRLPLVRNYWRRNMFSELSSAIQSVENRMREMDKEMNRLFDDIQRSSPVKLPRIFSPIDWARTREIPVISKDGDGRVYKVELDMQGMEPEDIKVSLKDQELTVSAQKEEKRPDGSRYVRENKYHYTLPKEVNPESIRSSLVEGVLTIEAPLPALESKEIPVTIESSNSESDSDTKKSN</sequence>
<gene>
    <name evidence="6" type="primary">AVEN_140544_1</name>
    <name evidence="6" type="ORF">CEXT_759911</name>
</gene>
<keyword evidence="3" id="KW-0175">Coiled coil</keyword>
<accession>A0AAV4WSA7</accession>
<feature type="domain" description="SHSP" evidence="5">
    <location>
        <begin position="80"/>
        <end position="187"/>
    </location>
</feature>
<dbReference type="GO" id="GO:0009408">
    <property type="term" value="P:response to heat"/>
    <property type="evidence" value="ECO:0007669"/>
    <property type="project" value="TreeGrafter"/>
</dbReference>
<dbReference type="Proteomes" id="UP001054945">
    <property type="component" value="Unassembled WGS sequence"/>
</dbReference>
<dbReference type="EMBL" id="BPLR01016666">
    <property type="protein sequence ID" value="GIY85557.1"/>
    <property type="molecule type" value="Genomic_DNA"/>
</dbReference>
<feature type="coiled-coil region" evidence="3">
    <location>
        <begin position="36"/>
        <end position="63"/>
    </location>
</feature>
<evidence type="ECO:0000313" key="6">
    <source>
        <dbReference type="EMBL" id="GIY85557.1"/>
    </source>
</evidence>
<proteinExistence type="inferred from homology"/>
<dbReference type="GO" id="GO:0051082">
    <property type="term" value="F:unfolded protein binding"/>
    <property type="evidence" value="ECO:0007669"/>
    <property type="project" value="TreeGrafter"/>
</dbReference>
<dbReference type="PROSITE" id="PS01031">
    <property type="entry name" value="SHSP"/>
    <property type="match status" value="1"/>
</dbReference>
<dbReference type="GO" id="GO:0005634">
    <property type="term" value="C:nucleus"/>
    <property type="evidence" value="ECO:0007669"/>
    <property type="project" value="TreeGrafter"/>
</dbReference>
<dbReference type="GO" id="GO:0042026">
    <property type="term" value="P:protein refolding"/>
    <property type="evidence" value="ECO:0007669"/>
    <property type="project" value="TreeGrafter"/>
</dbReference>
<dbReference type="PANTHER" id="PTHR45640">
    <property type="entry name" value="HEAT SHOCK PROTEIN HSP-12.2-RELATED"/>
    <property type="match status" value="1"/>
</dbReference>
<feature type="region of interest" description="Disordered" evidence="4">
    <location>
        <begin position="179"/>
        <end position="199"/>
    </location>
</feature>